<keyword evidence="3" id="KW-1185">Reference proteome</keyword>
<reference evidence="2 3" key="1">
    <citation type="journal article" date="2019" name="Int. J. Syst. Evol. Microbiol.">
        <title>The Global Catalogue of Microorganisms (GCM) 10K type strain sequencing project: providing services to taxonomists for standard genome sequencing and annotation.</title>
        <authorList>
            <consortium name="The Broad Institute Genomics Platform"/>
            <consortium name="The Broad Institute Genome Sequencing Center for Infectious Disease"/>
            <person name="Wu L."/>
            <person name="Ma J."/>
        </authorList>
    </citation>
    <scope>NUCLEOTIDE SEQUENCE [LARGE SCALE GENOMIC DNA]</scope>
    <source>
        <strain evidence="2 3">CGMCC 1.12553</strain>
    </source>
</reference>
<feature type="transmembrane region" description="Helical" evidence="1">
    <location>
        <begin position="115"/>
        <end position="137"/>
    </location>
</feature>
<evidence type="ECO:0000313" key="3">
    <source>
        <dbReference type="Proteomes" id="UP001595921"/>
    </source>
</evidence>
<gene>
    <name evidence="2" type="ORF">ACFO0N_06835</name>
</gene>
<feature type="transmembrane region" description="Helical" evidence="1">
    <location>
        <begin position="89"/>
        <end position="109"/>
    </location>
</feature>
<comment type="caution">
    <text evidence="2">The sequence shown here is derived from an EMBL/GenBank/DDBJ whole genome shotgun (WGS) entry which is preliminary data.</text>
</comment>
<evidence type="ECO:0000256" key="1">
    <source>
        <dbReference type="SAM" id="Phobius"/>
    </source>
</evidence>
<keyword evidence="1" id="KW-1133">Transmembrane helix</keyword>
<dbReference type="AlphaFoldDB" id="A0ABD5PAD1"/>
<feature type="transmembrane region" description="Helical" evidence="1">
    <location>
        <begin position="173"/>
        <end position="197"/>
    </location>
</feature>
<organism evidence="2 3">
    <name type="scientific">Halobium salinum</name>
    <dbReference type="NCBI Taxonomy" id="1364940"/>
    <lineage>
        <taxon>Archaea</taxon>
        <taxon>Methanobacteriati</taxon>
        <taxon>Methanobacteriota</taxon>
        <taxon>Stenosarchaea group</taxon>
        <taxon>Halobacteria</taxon>
        <taxon>Halobacteriales</taxon>
        <taxon>Haloferacaceae</taxon>
        <taxon>Halobium</taxon>
    </lineage>
</organism>
<sequence>MADELDSLHPVATLAAVGRAAYDELVTVVVLSLLFSLAAVPVVPVGAAIIALVGTLTGAVGDELDGRKGSERQRGAAFLREVRRQLRRGLPLTGVTVGTVAVTAVYYLLGVGTRSGTFLLGATIGLYAVVLATVVALRASSLIARAPPDRQPSGGRALRDAAYHLLDTPSFSVLVAVFAAIVSGLCLATGVGVVLLLPGLLGLLEVVAFEEVSGAGADRVVAAYRGELRGDGR</sequence>
<dbReference type="RefSeq" id="WP_267622030.1">
    <property type="nucleotide sequence ID" value="NZ_JAODIW010000006.1"/>
</dbReference>
<keyword evidence="1" id="KW-0472">Membrane</keyword>
<feature type="transmembrane region" description="Helical" evidence="1">
    <location>
        <begin position="33"/>
        <end position="60"/>
    </location>
</feature>
<dbReference type="EMBL" id="JBHSDS010000003">
    <property type="protein sequence ID" value="MFC4357663.1"/>
    <property type="molecule type" value="Genomic_DNA"/>
</dbReference>
<keyword evidence="1" id="KW-0812">Transmembrane</keyword>
<evidence type="ECO:0000313" key="2">
    <source>
        <dbReference type="EMBL" id="MFC4357663.1"/>
    </source>
</evidence>
<accession>A0ABD5PAD1</accession>
<protein>
    <submittedName>
        <fullName evidence="2">Uncharacterized protein</fullName>
    </submittedName>
</protein>
<dbReference type="Proteomes" id="UP001595921">
    <property type="component" value="Unassembled WGS sequence"/>
</dbReference>
<proteinExistence type="predicted"/>
<name>A0ABD5PAD1_9EURY</name>